<keyword evidence="5" id="KW-1185">Reference proteome</keyword>
<dbReference type="Pfam" id="PF03358">
    <property type="entry name" value="FMN_red"/>
    <property type="match status" value="1"/>
</dbReference>
<organism evidence="3 4">
    <name type="scientific">Erythrobacter ramosus</name>
    <dbReference type="NCBI Taxonomy" id="35811"/>
    <lineage>
        <taxon>Bacteria</taxon>
        <taxon>Pseudomonadati</taxon>
        <taxon>Pseudomonadota</taxon>
        <taxon>Alphaproteobacteria</taxon>
        <taxon>Sphingomonadales</taxon>
        <taxon>Erythrobacteraceae</taxon>
        <taxon>Erythrobacter/Porphyrobacter group</taxon>
        <taxon>Erythrobacter</taxon>
    </lineage>
</organism>
<dbReference type="Proteomes" id="UP000548685">
    <property type="component" value="Unassembled WGS sequence"/>
</dbReference>
<dbReference type="InterPro" id="IPR029039">
    <property type="entry name" value="Flavoprotein-like_sf"/>
</dbReference>
<accession>A0A6I4UMP2</accession>
<evidence type="ECO:0000313" key="2">
    <source>
        <dbReference type="EMBL" id="MBB3776167.1"/>
    </source>
</evidence>
<proteinExistence type="predicted"/>
<dbReference type="Proteomes" id="UP000430021">
    <property type="component" value="Unassembled WGS sequence"/>
</dbReference>
<dbReference type="InterPro" id="IPR005025">
    <property type="entry name" value="FMN_Rdtase-like_dom"/>
</dbReference>
<name>A0A6I4UMP2_9SPHN</name>
<evidence type="ECO:0000259" key="1">
    <source>
        <dbReference type="Pfam" id="PF03358"/>
    </source>
</evidence>
<gene>
    <name evidence="2" type="ORF">FHS52_002136</name>
    <name evidence="3" type="ORF">GRI59_09035</name>
</gene>
<reference evidence="2 5" key="2">
    <citation type="submission" date="2020-08" db="EMBL/GenBank/DDBJ databases">
        <title>Genomic Encyclopedia of Type Strains, Phase IV (KMG-IV): sequencing the most valuable type-strain genomes for metagenomic binning, comparative biology and taxonomic classification.</title>
        <authorList>
            <person name="Goeker M."/>
        </authorList>
    </citation>
    <scope>NUCLEOTIDE SEQUENCE [LARGE SCALE GENOMIC DNA]</scope>
    <source>
        <strain evidence="2 5">DSM 8510</strain>
    </source>
</reference>
<feature type="domain" description="NADPH-dependent FMN reductase-like" evidence="1">
    <location>
        <begin position="49"/>
        <end position="110"/>
    </location>
</feature>
<evidence type="ECO:0000313" key="4">
    <source>
        <dbReference type="Proteomes" id="UP000430021"/>
    </source>
</evidence>
<dbReference type="EMBL" id="WTYB01000002">
    <property type="protein sequence ID" value="MXP38749.1"/>
    <property type="molecule type" value="Genomic_DNA"/>
</dbReference>
<dbReference type="AlphaFoldDB" id="A0A6I4UMP2"/>
<dbReference type="RefSeq" id="WP_160760865.1">
    <property type="nucleotide sequence ID" value="NZ_BAAADZ010000010.1"/>
</dbReference>
<protein>
    <submittedName>
        <fullName evidence="3">Flavodoxin family protein</fullName>
    </submittedName>
    <submittedName>
        <fullName evidence="2">Multimeric flavodoxin WrbA</fullName>
    </submittedName>
</protein>
<evidence type="ECO:0000313" key="5">
    <source>
        <dbReference type="Proteomes" id="UP000548685"/>
    </source>
</evidence>
<dbReference type="OrthoDB" id="5736081at2"/>
<dbReference type="Gene3D" id="3.40.50.360">
    <property type="match status" value="1"/>
</dbReference>
<dbReference type="SUPFAM" id="SSF52218">
    <property type="entry name" value="Flavoproteins"/>
    <property type="match status" value="1"/>
</dbReference>
<dbReference type="EMBL" id="JACICE010000002">
    <property type="protein sequence ID" value="MBB3776167.1"/>
    <property type="molecule type" value="Genomic_DNA"/>
</dbReference>
<evidence type="ECO:0000313" key="3">
    <source>
        <dbReference type="EMBL" id="MXP38749.1"/>
    </source>
</evidence>
<comment type="caution">
    <text evidence="3">The sequence shown here is derived from an EMBL/GenBank/DDBJ whole genome shotgun (WGS) entry which is preliminary data.</text>
</comment>
<reference evidence="3 4" key="1">
    <citation type="submission" date="2019-12" db="EMBL/GenBank/DDBJ databases">
        <title>Genomic-based taxomic classification of the family Erythrobacteraceae.</title>
        <authorList>
            <person name="Xu L."/>
        </authorList>
    </citation>
    <scope>NUCLEOTIDE SEQUENCE [LARGE SCALE GENOMIC DNA]</scope>
    <source>
        <strain evidence="3 4">JCM 10282</strain>
    </source>
</reference>
<dbReference type="GO" id="GO:0016491">
    <property type="term" value="F:oxidoreductase activity"/>
    <property type="evidence" value="ECO:0007669"/>
    <property type="project" value="InterPro"/>
</dbReference>
<sequence length="165" mass="17251">MTTVPAEPCLLIIWHSRTGASEAMAKAAADGAGEAALLVQAADATPTLLLAAHGYIFCCPENLGSMSGLMKEMFDRAYYPVLGQIEGRPYATLIAAGSDGEGATRQIDRIATGWRLRRVAAPCIVNLAAQTPEAITAPKDVPAKALNQSREIGAALAEGLRLGVF</sequence>